<organism evidence="4 5">
    <name type="scientific">Symbiopectobacterium purcellii</name>
    <dbReference type="NCBI Taxonomy" id="2871826"/>
    <lineage>
        <taxon>Bacteria</taxon>
        <taxon>Pseudomonadati</taxon>
        <taxon>Pseudomonadota</taxon>
        <taxon>Gammaproteobacteria</taxon>
        <taxon>Enterobacterales</taxon>
        <taxon>Enterobacteriaceae</taxon>
    </lineage>
</organism>
<evidence type="ECO:0000313" key="5">
    <source>
        <dbReference type="Proteomes" id="UP000825886"/>
    </source>
</evidence>
<keyword evidence="3" id="KW-0203">Cytokinin biosynthesis</keyword>
<comment type="catalytic activity">
    <reaction evidence="1">
        <text>AMP + H2O = D-ribose 5-phosphate + adenine</text>
        <dbReference type="Rhea" id="RHEA:20129"/>
        <dbReference type="ChEBI" id="CHEBI:15377"/>
        <dbReference type="ChEBI" id="CHEBI:16708"/>
        <dbReference type="ChEBI" id="CHEBI:78346"/>
        <dbReference type="ChEBI" id="CHEBI:456215"/>
        <dbReference type="EC" id="3.2.2.4"/>
    </reaction>
</comment>
<dbReference type="Proteomes" id="UP000825886">
    <property type="component" value="Chromosome"/>
</dbReference>
<reference evidence="4 5" key="1">
    <citation type="submission" date="2021-08" db="EMBL/GenBank/DDBJ databases">
        <title>Culture and genomic analysis of Symbiopectobacterium purcellii sp. nov. gen. nov., isolated from the leafhopper Empoasca decipiens.</title>
        <authorList>
            <person name="Nadal-Jimenez P."/>
            <person name="Siozios S."/>
            <person name="Halliday N."/>
            <person name="Camara M."/>
            <person name="Hurst G.D.D."/>
        </authorList>
    </citation>
    <scope>NUCLEOTIDE SEQUENCE [LARGE SCALE GENOMIC DNA]</scope>
    <source>
        <strain evidence="4 5">SyEd1</strain>
    </source>
</reference>
<comment type="similarity">
    <text evidence="2 3">Belongs to the LOG family.</text>
</comment>
<dbReference type="NCBIfam" id="TIGR00730">
    <property type="entry name" value="Rossman fold protein, TIGR00730 family"/>
    <property type="match status" value="1"/>
</dbReference>
<dbReference type="PANTHER" id="PTHR31223:SF70">
    <property type="entry name" value="LOG FAMILY PROTEIN YJL055W"/>
    <property type="match status" value="1"/>
</dbReference>
<evidence type="ECO:0000313" key="4">
    <source>
        <dbReference type="EMBL" id="QZN97962.1"/>
    </source>
</evidence>
<evidence type="ECO:0000256" key="3">
    <source>
        <dbReference type="RuleBase" id="RU363015"/>
    </source>
</evidence>
<gene>
    <name evidence="4" type="ORF">K6K13_06020</name>
</gene>
<dbReference type="InterPro" id="IPR031100">
    <property type="entry name" value="LOG_fam"/>
</dbReference>
<dbReference type="EMBL" id="CP081864">
    <property type="protein sequence ID" value="QZN97962.1"/>
    <property type="molecule type" value="Genomic_DNA"/>
</dbReference>
<protein>
    <recommendedName>
        <fullName evidence="3">Cytokinin riboside 5'-monophosphate phosphoribohydrolase</fullName>
        <ecNumber evidence="3">3.2.2.n1</ecNumber>
    </recommendedName>
</protein>
<dbReference type="PANTHER" id="PTHR31223">
    <property type="entry name" value="LOG FAMILY PROTEIN YJL055W"/>
    <property type="match status" value="1"/>
</dbReference>
<name>A0ABX9ASJ8_9ENTR</name>
<evidence type="ECO:0000256" key="2">
    <source>
        <dbReference type="ARBA" id="ARBA00006763"/>
    </source>
</evidence>
<dbReference type="InterPro" id="IPR005269">
    <property type="entry name" value="LOG"/>
</dbReference>
<keyword evidence="5" id="KW-1185">Reference proteome</keyword>
<dbReference type="SUPFAM" id="SSF102405">
    <property type="entry name" value="MCP/YpsA-like"/>
    <property type="match status" value="1"/>
</dbReference>
<dbReference type="EC" id="3.2.2.n1" evidence="3"/>
<proteinExistence type="inferred from homology"/>
<dbReference type="RefSeq" id="WP_222160986.1">
    <property type="nucleotide sequence ID" value="NZ_CP081864.1"/>
</dbReference>
<dbReference type="Gene3D" id="3.40.50.450">
    <property type="match status" value="1"/>
</dbReference>
<dbReference type="Pfam" id="PF03641">
    <property type="entry name" value="Lysine_decarbox"/>
    <property type="match status" value="1"/>
</dbReference>
<keyword evidence="3" id="KW-0378">Hydrolase</keyword>
<sequence length="193" mass="20741">MMVMGIFCGSSAGSDTAFIDAARVTGKALAQAGIAIVYGGGRVGLMGAVADAALAQGGKVIGVMPRLLADQELSHPGLTTLHVVENMHERKAKMAQIADGFIAMPGGPGTLEEIFEQWTWAQLGIHDKPCAFLNVNGYFDPLKTMNETMVCQGFMKQPYADMLTFSDSIEDILRVFATYTPPHKWTPAFRQVG</sequence>
<accession>A0ABX9ASJ8</accession>
<evidence type="ECO:0000256" key="1">
    <source>
        <dbReference type="ARBA" id="ARBA00000274"/>
    </source>
</evidence>